<accession>A0AAV5JZS6</accession>
<evidence type="ECO:0000313" key="2">
    <source>
        <dbReference type="Proteomes" id="UP001054252"/>
    </source>
</evidence>
<protein>
    <submittedName>
        <fullName evidence="1">Uncharacterized protein</fullName>
    </submittedName>
</protein>
<evidence type="ECO:0000313" key="1">
    <source>
        <dbReference type="EMBL" id="GKV18156.1"/>
    </source>
</evidence>
<keyword evidence="2" id="KW-1185">Reference proteome</keyword>
<dbReference type="Proteomes" id="UP001054252">
    <property type="component" value="Unassembled WGS sequence"/>
</dbReference>
<dbReference type="PANTHER" id="PTHR36811:SF2">
    <property type="entry name" value="OS08G0444440 PROTEIN"/>
    <property type="match status" value="1"/>
</dbReference>
<proteinExistence type="predicted"/>
<comment type="caution">
    <text evidence="1">The sequence shown here is derived from an EMBL/GenBank/DDBJ whole genome shotgun (WGS) entry which is preliminary data.</text>
</comment>
<dbReference type="EMBL" id="BPVZ01000049">
    <property type="protein sequence ID" value="GKV18156.1"/>
    <property type="molecule type" value="Genomic_DNA"/>
</dbReference>
<dbReference type="PANTHER" id="PTHR36811">
    <property type="entry name" value="OS08G0444440 PROTEIN"/>
    <property type="match status" value="1"/>
</dbReference>
<sequence length="118" mass="13927">MEKKIKKTLLGIQKNNRKSTKRNKQTLLKNVVDYLRANSYFFGVKIKEPIRETKKKFIGKVMEYLKSDDYMYASLVYGPLTISVHQKLYYGYLNREIDYRGKSTNHTVSKYDSKKSAL</sequence>
<gene>
    <name evidence="1" type="ORF">SLEP1_g28579</name>
</gene>
<dbReference type="AlphaFoldDB" id="A0AAV5JZS6"/>
<organism evidence="1 2">
    <name type="scientific">Rubroshorea leprosula</name>
    <dbReference type="NCBI Taxonomy" id="152421"/>
    <lineage>
        <taxon>Eukaryota</taxon>
        <taxon>Viridiplantae</taxon>
        <taxon>Streptophyta</taxon>
        <taxon>Embryophyta</taxon>
        <taxon>Tracheophyta</taxon>
        <taxon>Spermatophyta</taxon>
        <taxon>Magnoliopsida</taxon>
        <taxon>eudicotyledons</taxon>
        <taxon>Gunneridae</taxon>
        <taxon>Pentapetalae</taxon>
        <taxon>rosids</taxon>
        <taxon>malvids</taxon>
        <taxon>Malvales</taxon>
        <taxon>Dipterocarpaceae</taxon>
        <taxon>Rubroshorea</taxon>
    </lineage>
</organism>
<name>A0AAV5JZS6_9ROSI</name>
<reference evidence="1 2" key="1">
    <citation type="journal article" date="2021" name="Commun. Biol.">
        <title>The genome of Shorea leprosula (Dipterocarpaceae) highlights the ecological relevance of drought in aseasonal tropical rainforests.</title>
        <authorList>
            <person name="Ng K.K.S."/>
            <person name="Kobayashi M.J."/>
            <person name="Fawcett J.A."/>
            <person name="Hatakeyama M."/>
            <person name="Paape T."/>
            <person name="Ng C.H."/>
            <person name="Ang C.C."/>
            <person name="Tnah L.H."/>
            <person name="Lee C.T."/>
            <person name="Nishiyama T."/>
            <person name="Sese J."/>
            <person name="O'Brien M.J."/>
            <person name="Copetti D."/>
            <person name="Mohd Noor M.I."/>
            <person name="Ong R.C."/>
            <person name="Putra M."/>
            <person name="Sireger I.Z."/>
            <person name="Indrioko S."/>
            <person name="Kosugi Y."/>
            <person name="Izuno A."/>
            <person name="Isagi Y."/>
            <person name="Lee S.L."/>
            <person name="Shimizu K.K."/>
        </authorList>
    </citation>
    <scope>NUCLEOTIDE SEQUENCE [LARGE SCALE GENOMIC DNA]</scope>
    <source>
        <strain evidence="1">214</strain>
    </source>
</reference>